<evidence type="ECO:0000313" key="7">
    <source>
        <dbReference type="EMBL" id="AEW04245.1"/>
    </source>
</evidence>
<keyword evidence="2 5" id="KW-0812">Transmembrane</keyword>
<proteinExistence type="inferred from homology"/>
<evidence type="ECO:0000256" key="2">
    <source>
        <dbReference type="ARBA" id="ARBA00022692"/>
    </source>
</evidence>
<keyword evidence="8" id="KW-1185">Reference proteome</keyword>
<accession>G8U0M3</accession>
<dbReference type="GO" id="GO:0005886">
    <property type="term" value="C:plasma membrane"/>
    <property type="evidence" value="ECO:0007669"/>
    <property type="project" value="UniProtKB-SubCell"/>
</dbReference>
<comment type="subcellular location">
    <subcellularLocation>
        <location evidence="5">Cell membrane</location>
        <topology evidence="5">Multi-pass membrane protein</topology>
    </subcellularLocation>
    <subcellularLocation>
        <location evidence="1">Membrane</location>
        <topology evidence="1">Multi-pass membrane protein</topology>
    </subcellularLocation>
</comment>
<dbReference type="CDD" id="cd06261">
    <property type="entry name" value="TM_PBP2"/>
    <property type="match status" value="1"/>
</dbReference>
<dbReference type="PANTHER" id="PTHR43470">
    <property type="entry name" value="PHOSPHATE TRANSPORT SYSTEM PERMEASE PROTEIN PSTA-RELATED"/>
    <property type="match status" value="1"/>
</dbReference>
<keyword evidence="3 5" id="KW-1133">Transmembrane helix</keyword>
<evidence type="ECO:0000256" key="5">
    <source>
        <dbReference type="RuleBase" id="RU363032"/>
    </source>
</evidence>
<dbReference type="PROSITE" id="PS50928">
    <property type="entry name" value="ABC_TM1"/>
    <property type="match status" value="1"/>
</dbReference>
<reference evidence="8" key="1">
    <citation type="submission" date="2011-12" db="EMBL/GenBank/DDBJ databases">
        <title>The complete genome of chromosome of Sulfobacillus acidophilus DSM 10332.</title>
        <authorList>
            <person name="Lucas S."/>
            <person name="Han J."/>
            <person name="Lapidus A."/>
            <person name="Bruce D."/>
            <person name="Goodwin L."/>
            <person name="Pitluck S."/>
            <person name="Peters L."/>
            <person name="Kyrpides N."/>
            <person name="Mavromatis K."/>
            <person name="Ivanova N."/>
            <person name="Mikhailova N."/>
            <person name="Chertkov O."/>
            <person name="Saunders E."/>
            <person name="Detter J.C."/>
            <person name="Tapia R."/>
            <person name="Han C."/>
            <person name="Land M."/>
            <person name="Hauser L."/>
            <person name="Markowitz V."/>
            <person name="Cheng J.-F."/>
            <person name="Hugenholtz P."/>
            <person name="Woyke T."/>
            <person name="Wu D."/>
            <person name="Pukall R."/>
            <person name="Gehrich-Schroeter G."/>
            <person name="Schneider S."/>
            <person name="Klenk H.-P."/>
            <person name="Eisen J.A."/>
        </authorList>
    </citation>
    <scope>NUCLEOTIDE SEQUENCE [LARGE SCALE GENOMIC DNA]</scope>
    <source>
        <strain evidence="8">ATCC 700253 / DSM 10332 / NAL</strain>
    </source>
</reference>
<dbReference type="HOGENOM" id="CLU_033621_2_2_9"/>
<evidence type="ECO:0000256" key="4">
    <source>
        <dbReference type="ARBA" id="ARBA00023136"/>
    </source>
</evidence>
<dbReference type="Pfam" id="PF00528">
    <property type="entry name" value="BPD_transp_1"/>
    <property type="match status" value="1"/>
</dbReference>
<evidence type="ECO:0000256" key="1">
    <source>
        <dbReference type="ARBA" id="ARBA00004141"/>
    </source>
</evidence>
<feature type="transmembrane region" description="Helical" evidence="5">
    <location>
        <begin position="54"/>
        <end position="77"/>
    </location>
</feature>
<organism evidence="7 8">
    <name type="scientific">Sulfobacillus acidophilus (strain ATCC 700253 / DSM 10332 / NAL)</name>
    <dbReference type="NCBI Taxonomy" id="679936"/>
    <lineage>
        <taxon>Bacteria</taxon>
        <taxon>Bacillati</taxon>
        <taxon>Bacillota</taxon>
        <taxon>Clostridia</taxon>
        <taxon>Eubacteriales</taxon>
        <taxon>Clostridiales Family XVII. Incertae Sedis</taxon>
        <taxon>Sulfobacillus</taxon>
    </lineage>
</organism>
<feature type="domain" description="ABC transmembrane type-1" evidence="6">
    <location>
        <begin position="53"/>
        <end position="256"/>
    </location>
</feature>
<dbReference type="PANTHER" id="PTHR43470:SF4">
    <property type="entry name" value="ABC TRANSPORTER PERMEASE PROTEIN YQGI-RELATED"/>
    <property type="match status" value="1"/>
</dbReference>
<evidence type="ECO:0000256" key="3">
    <source>
        <dbReference type="ARBA" id="ARBA00022989"/>
    </source>
</evidence>
<evidence type="ECO:0000259" key="6">
    <source>
        <dbReference type="PROSITE" id="PS50928"/>
    </source>
</evidence>
<dbReference type="InterPro" id="IPR035906">
    <property type="entry name" value="MetI-like_sf"/>
</dbReference>
<dbReference type="Proteomes" id="UP000005439">
    <property type="component" value="Chromosome"/>
</dbReference>
<dbReference type="GO" id="GO:0055085">
    <property type="term" value="P:transmembrane transport"/>
    <property type="evidence" value="ECO:0007669"/>
    <property type="project" value="InterPro"/>
</dbReference>
<dbReference type="KEGG" id="sap:Sulac_0738"/>
<gene>
    <name evidence="7" type="ordered locus">Sulac_0738</name>
</gene>
<dbReference type="EMBL" id="CP003179">
    <property type="protein sequence ID" value="AEW04245.1"/>
    <property type="molecule type" value="Genomic_DNA"/>
</dbReference>
<dbReference type="STRING" id="679936.Sulac_0738"/>
<comment type="similarity">
    <text evidence="5">Belongs to the binding-protein-dependent transport system permease family.</text>
</comment>
<reference evidence="7 8" key="2">
    <citation type="journal article" date="2012" name="Stand. Genomic Sci.">
        <title>Complete genome sequence of the moderately thermophilic mineral-sulfide-oxidizing firmicute Sulfobacillus acidophilus type strain (NAL(T)).</title>
        <authorList>
            <person name="Anderson I."/>
            <person name="Chertkov O."/>
            <person name="Chen A."/>
            <person name="Saunders E."/>
            <person name="Lapidus A."/>
            <person name="Nolan M."/>
            <person name="Lucas S."/>
            <person name="Hammon N."/>
            <person name="Deshpande S."/>
            <person name="Cheng J.F."/>
            <person name="Han C."/>
            <person name="Tapia R."/>
            <person name="Goodwin L.A."/>
            <person name="Pitluck S."/>
            <person name="Liolios K."/>
            <person name="Pagani I."/>
            <person name="Ivanova N."/>
            <person name="Mikhailova N."/>
            <person name="Pati A."/>
            <person name="Palaniappan K."/>
            <person name="Land M."/>
            <person name="Pan C."/>
            <person name="Rohde M."/>
            <person name="Pukall R."/>
            <person name="Goker M."/>
            <person name="Detter J.C."/>
            <person name="Woyke T."/>
            <person name="Bristow J."/>
            <person name="Eisen J.A."/>
            <person name="Markowitz V."/>
            <person name="Hugenholtz P."/>
            <person name="Kyrpides N.C."/>
            <person name="Klenk H.P."/>
            <person name="Mavromatis K."/>
        </authorList>
    </citation>
    <scope>NUCLEOTIDE SEQUENCE [LARGE SCALE GENOMIC DNA]</scope>
    <source>
        <strain evidence="8">ATCC 700253 / DSM 10332 / NAL</strain>
    </source>
</reference>
<keyword evidence="4 5" id="KW-0472">Membrane</keyword>
<protein>
    <submittedName>
        <fullName evidence="7">Phosphate ABC transporter membrane protein 2, PhoT family</fullName>
    </submittedName>
</protein>
<feature type="transmembrane region" description="Helical" evidence="5">
    <location>
        <begin position="97"/>
        <end position="115"/>
    </location>
</feature>
<feature type="transmembrane region" description="Helical" evidence="5">
    <location>
        <begin position="7"/>
        <end position="34"/>
    </location>
</feature>
<sequence>MGHRLFYVLGGIAALWLTAIVGSLLVTGLSHVNWTFLTAFPQESGAGGIMPELVNSLVMVGLAMLVSGPLALGAAIYRREYIQSPRWGRWWDRYRQVFLSVPSVVVGLFIYQVAIDWWRWPVSVMTGTLALIWINWPWAVTVADEAIRQVADSYRDASLALGANRVQMLRTVVLPVAMPNLIQAAGMAAARLLGESAALIMTAGVNVSPHFSLWGPGETLAVHLWYIRSEGLMPNRDALAAATGIVLLGLIGVLLWSSRRIARWFE</sequence>
<keyword evidence="5" id="KW-0813">Transport</keyword>
<evidence type="ECO:0000313" key="8">
    <source>
        <dbReference type="Proteomes" id="UP000005439"/>
    </source>
</evidence>
<feature type="transmembrane region" description="Helical" evidence="5">
    <location>
        <begin position="238"/>
        <end position="256"/>
    </location>
</feature>
<dbReference type="PATRIC" id="fig|679936.5.peg.786"/>
<dbReference type="SUPFAM" id="SSF161098">
    <property type="entry name" value="MetI-like"/>
    <property type="match status" value="1"/>
</dbReference>
<dbReference type="AlphaFoldDB" id="G8U0M3"/>
<name>G8U0M3_SULAD</name>
<dbReference type="InterPro" id="IPR000515">
    <property type="entry name" value="MetI-like"/>
</dbReference>
<dbReference type="Gene3D" id="1.10.3720.10">
    <property type="entry name" value="MetI-like"/>
    <property type="match status" value="1"/>
</dbReference>